<keyword evidence="2" id="KW-1185">Reference proteome</keyword>
<dbReference type="EMBL" id="KZ678663">
    <property type="protein sequence ID" value="PSR77265.1"/>
    <property type="molecule type" value="Genomic_DNA"/>
</dbReference>
<dbReference type="Proteomes" id="UP000241462">
    <property type="component" value="Unassembled WGS sequence"/>
</dbReference>
<name>A0A2T2ZUR7_9PEZI</name>
<gene>
    <name evidence="1" type="ORF">BD289DRAFT_151543</name>
</gene>
<dbReference type="AlphaFoldDB" id="A0A2T2ZUR7"/>
<proteinExistence type="predicted"/>
<evidence type="ECO:0000313" key="1">
    <source>
        <dbReference type="EMBL" id="PSR77265.1"/>
    </source>
</evidence>
<reference evidence="1 2" key="1">
    <citation type="journal article" date="2018" name="Mycol. Prog.">
        <title>Coniella lustricola, a new species from submerged detritus.</title>
        <authorList>
            <person name="Raudabaugh D.B."/>
            <person name="Iturriaga T."/>
            <person name="Carver A."/>
            <person name="Mondo S."/>
            <person name="Pangilinan J."/>
            <person name="Lipzen A."/>
            <person name="He G."/>
            <person name="Amirebrahimi M."/>
            <person name="Grigoriev I.V."/>
            <person name="Miller A.N."/>
        </authorList>
    </citation>
    <scope>NUCLEOTIDE SEQUENCE [LARGE SCALE GENOMIC DNA]</scope>
    <source>
        <strain evidence="1 2">B22-T-1</strain>
    </source>
</reference>
<sequence>MLCQTLPSPPCYLRSSYLHACSSSPEPPGLRYYILTSTTLNATFPRDMGHMEPWPEGVDSSLLMEGGGEYRRIACLLQTRLTATEAYCSRQEVPFSQPRSPKAVHVTRHCSASASQRERVAERVCVGPSRNILCTRKTQSRIDKVRAVSMWRPSLHLLFFFLNKRYSRIKTRPERGEDRHLLPDHLVFTLSRTVAAA</sequence>
<organism evidence="1 2">
    <name type="scientific">Coniella lustricola</name>
    <dbReference type="NCBI Taxonomy" id="2025994"/>
    <lineage>
        <taxon>Eukaryota</taxon>
        <taxon>Fungi</taxon>
        <taxon>Dikarya</taxon>
        <taxon>Ascomycota</taxon>
        <taxon>Pezizomycotina</taxon>
        <taxon>Sordariomycetes</taxon>
        <taxon>Sordariomycetidae</taxon>
        <taxon>Diaporthales</taxon>
        <taxon>Schizoparmaceae</taxon>
        <taxon>Coniella</taxon>
    </lineage>
</organism>
<dbReference type="InParanoid" id="A0A2T2ZUR7"/>
<protein>
    <submittedName>
        <fullName evidence="1">Uncharacterized protein</fullName>
    </submittedName>
</protein>
<evidence type="ECO:0000313" key="2">
    <source>
        <dbReference type="Proteomes" id="UP000241462"/>
    </source>
</evidence>
<accession>A0A2T2ZUR7</accession>